<protein>
    <recommendedName>
        <fullName evidence="4">Yippee domain-containing protein</fullName>
    </recommendedName>
</protein>
<evidence type="ECO:0000256" key="1">
    <source>
        <dbReference type="SAM" id="MobiDB-lite"/>
    </source>
</evidence>
<dbReference type="AlphaFoldDB" id="A0AAV2HXE6"/>
<evidence type="ECO:0008006" key="4">
    <source>
        <dbReference type="Google" id="ProtNLM"/>
    </source>
</evidence>
<keyword evidence="3" id="KW-1185">Reference proteome</keyword>
<proteinExistence type="predicted"/>
<accession>A0AAV2HXE6</accession>
<dbReference type="EMBL" id="CAXITT010000314">
    <property type="protein sequence ID" value="CAL1538839.1"/>
    <property type="molecule type" value="Genomic_DNA"/>
</dbReference>
<feature type="region of interest" description="Disordered" evidence="1">
    <location>
        <begin position="104"/>
        <end position="139"/>
    </location>
</feature>
<feature type="compositionally biased region" description="Low complexity" evidence="1">
    <location>
        <begin position="122"/>
        <end position="138"/>
    </location>
</feature>
<evidence type="ECO:0000313" key="3">
    <source>
        <dbReference type="Proteomes" id="UP001497497"/>
    </source>
</evidence>
<organism evidence="2 3">
    <name type="scientific">Lymnaea stagnalis</name>
    <name type="common">Great pond snail</name>
    <name type="synonym">Helix stagnalis</name>
    <dbReference type="NCBI Taxonomy" id="6523"/>
    <lineage>
        <taxon>Eukaryota</taxon>
        <taxon>Metazoa</taxon>
        <taxon>Spiralia</taxon>
        <taxon>Lophotrochozoa</taxon>
        <taxon>Mollusca</taxon>
        <taxon>Gastropoda</taxon>
        <taxon>Heterobranchia</taxon>
        <taxon>Euthyneura</taxon>
        <taxon>Panpulmonata</taxon>
        <taxon>Hygrophila</taxon>
        <taxon>Lymnaeoidea</taxon>
        <taxon>Lymnaeidae</taxon>
        <taxon>Lymnaea</taxon>
    </lineage>
</organism>
<name>A0AAV2HXE6_LYMST</name>
<reference evidence="2 3" key="1">
    <citation type="submission" date="2024-04" db="EMBL/GenBank/DDBJ databases">
        <authorList>
            <consortium name="Genoscope - CEA"/>
            <person name="William W."/>
        </authorList>
    </citation>
    <scope>NUCLEOTIDE SEQUENCE [LARGE SCALE GENOMIC DNA]</scope>
</reference>
<gene>
    <name evidence="2" type="ORF">GSLYS_00012660001</name>
</gene>
<comment type="caution">
    <text evidence="2">The sequence shown here is derived from an EMBL/GenBank/DDBJ whole genome shotgun (WGS) entry which is preliminary data.</text>
</comment>
<sequence length="197" mass="21707">MGVEREMRSEKNGVTRSSNVNSNVQQDHTLSVHESTFLDSQQQQILVASASSPSLLTGCGDTSTHAGARIERHIIAHHIVTQSPLVQSPVCTPQVQDISTEPSFHNIAYPTSDDPPDSLFLTSSTPRSRQSSQERPYSAPANYLEKISGQLLRLVGDHYHCSNCGRQLRNIGDQLTIETTLRNAWSSGELNNLRNKS</sequence>
<feature type="region of interest" description="Disordered" evidence="1">
    <location>
        <begin position="1"/>
        <end position="25"/>
    </location>
</feature>
<evidence type="ECO:0000313" key="2">
    <source>
        <dbReference type="EMBL" id="CAL1538839.1"/>
    </source>
</evidence>
<feature type="compositionally biased region" description="Basic and acidic residues" evidence="1">
    <location>
        <begin position="1"/>
        <end position="13"/>
    </location>
</feature>
<dbReference type="Proteomes" id="UP001497497">
    <property type="component" value="Unassembled WGS sequence"/>
</dbReference>
<feature type="compositionally biased region" description="Polar residues" evidence="1">
    <location>
        <begin position="14"/>
        <end position="25"/>
    </location>
</feature>